<proteinExistence type="predicted"/>
<dbReference type="InterPro" id="IPR002123">
    <property type="entry name" value="Plipid/glycerol_acylTrfase"/>
</dbReference>
<evidence type="ECO:0000256" key="2">
    <source>
        <dbReference type="ARBA" id="ARBA00022679"/>
    </source>
</evidence>
<accession>A0A1V2ZWR1</accession>
<comment type="caution">
    <text evidence="5">The sequence shown here is derived from an EMBL/GenBank/DDBJ whole genome shotgun (WGS) entry which is preliminary data.</text>
</comment>
<dbReference type="STRING" id="252474.B1A74_10200"/>
<dbReference type="CDD" id="cd07989">
    <property type="entry name" value="LPLAT_AGPAT-like"/>
    <property type="match status" value="1"/>
</dbReference>
<dbReference type="RefSeq" id="WP_077244573.1">
    <property type="nucleotide sequence ID" value="NZ_MUZR01000044.1"/>
</dbReference>
<evidence type="ECO:0000256" key="1">
    <source>
        <dbReference type="ARBA" id="ARBA00005189"/>
    </source>
</evidence>
<dbReference type="GO" id="GO:0006654">
    <property type="term" value="P:phosphatidic acid biosynthetic process"/>
    <property type="evidence" value="ECO:0007669"/>
    <property type="project" value="TreeGrafter"/>
</dbReference>
<dbReference type="PANTHER" id="PTHR10434:SF40">
    <property type="entry name" value="1-ACYL-SN-GLYCEROL-3-PHOSPHATE ACYLTRANSFERASE"/>
    <property type="match status" value="1"/>
</dbReference>
<dbReference type="Pfam" id="PF01553">
    <property type="entry name" value="Acyltransferase"/>
    <property type="match status" value="1"/>
</dbReference>
<dbReference type="SMART" id="SM00563">
    <property type="entry name" value="PlsC"/>
    <property type="match status" value="1"/>
</dbReference>
<keyword evidence="2 5" id="KW-0808">Transferase</keyword>
<keyword evidence="3 5" id="KW-0012">Acyltransferase</keyword>
<name>A0A1V2ZWR1_9GAMM</name>
<dbReference type="PANTHER" id="PTHR10434">
    <property type="entry name" value="1-ACYL-SN-GLYCEROL-3-PHOSPHATE ACYLTRANSFERASE"/>
    <property type="match status" value="1"/>
</dbReference>
<evidence type="ECO:0000259" key="4">
    <source>
        <dbReference type="SMART" id="SM00563"/>
    </source>
</evidence>
<dbReference type="AlphaFoldDB" id="A0A1V2ZWR1"/>
<organism evidence="5 6">
    <name type="scientific">Thioalkalivibrio halophilus</name>
    <dbReference type="NCBI Taxonomy" id="252474"/>
    <lineage>
        <taxon>Bacteria</taxon>
        <taxon>Pseudomonadati</taxon>
        <taxon>Pseudomonadota</taxon>
        <taxon>Gammaproteobacteria</taxon>
        <taxon>Chromatiales</taxon>
        <taxon>Ectothiorhodospiraceae</taxon>
        <taxon>Thioalkalivibrio</taxon>
    </lineage>
</organism>
<dbReference type="OrthoDB" id="9812274at2"/>
<protein>
    <submittedName>
        <fullName evidence="5">1-acyl-sn-glycerol-3-phosphate acyltransferase</fullName>
    </submittedName>
</protein>
<reference evidence="5 6" key="1">
    <citation type="submission" date="2017-02" db="EMBL/GenBank/DDBJ databases">
        <title>Genomic diversity within the haloalkaliphilic genus Thioalkalivibrio.</title>
        <authorList>
            <person name="Ahn A.-C."/>
            <person name="Meier-Kolthoff J."/>
            <person name="Overmars L."/>
            <person name="Richter M."/>
            <person name="Woyke T."/>
            <person name="Sorokin D.Y."/>
            <person name="Muyzer G."/>
        </authorList>
    </citation>
    <scope>NUCLEOTIDE SEQUENCE [LARGE SCALE GENOMIC DNA]</scope>
    <source>
        <strain evidence="5 6">HL17</strain>
    </source>
</reference>
<gene>
    <name evidence="5" type="ORF">B1A74_10200</name>
</gene>
<dbReference type="EMBL" id="MUZR01000044">
    <property type="protein sequence ID" value="OOC09564.1"/>
    <property type="molecule type" value="Genomic_DNA"/>
</dbReference>
<dbReference type="GO" id="GO:0003841">
    <property type="term" value="F:1-acylglycerol-3-phosphate O-acyltransferase activity"/>
    <property type="evidence" value="ECO:0007669"/>
    <property type="project" value="TreeGrafter"/>
</dbReference>
<feature type="domain" description="Phospholipid/glycerol acyltransferase" evidence="4">
    <location>
        <begin position="73"/>
        <end position="187"/>
    </location>
</feature>
<evidence type="ECO:0000313" key="5">
    <source>
        <dbReference type="EMBL" id="OOC09564.1"/>
    </source>
</evidence>
<dbReference type="Proteomes" id="UP000189177">
    <property type="component" value="Unassembled WGS sequence"/>
</dbReference>
<comment type="pathway">
    <text evidence="1">Lipid metabolism.</text>
</comment>
<evidence type="ECO:0000256" key="3">
    <source>
        <dbReference type="ARBA" id="ARBA00023315"/>
    </source>
</evidence>
<sequence length="246" mass="28113">MRYLRALLFQAGLISSSLVYGLIMPLLIWPLSHERRYRVLIQWGRFNIWWLRVTCGVRYRVRGLEHVDTSRPHVVMSKHQSAWETLAFVSIFPRQTWVLKRELMRIPLFGWALAMLQPVPIDRSAGRQALEGLLREGKKRLDQGLWVIVFPEGTRVNPGEKGRYRQGGAQLAARGGYPVLPVALNSGTYWPRHGILRRPGTIEVSVGPPIETQGRSAAEVLALTEDWIESEMAQLEARDEASPREQ</sequence>
<keyword evidence="6" id="KW-1185">Reference proteome</keyword>
<dbReference type="SUPFAM" id="SSF69593">
    <property type="entry name" value="Glycerol-3-phosphate (1)-acyltransferase"/>
    <property type="match status" value="1"/>
</dbReference>
<evidence type="ECO:0000313" key="6">
    <source>
        <dbReference type="Proteomes" id="UP000189177"/>
    </source>
</evidence>